<reference evidence="1 2" key="1">
    <citation type="submission" date="2024-04" db="EMBL/GenBank/DDBJ databases">
        <authorList>
            <person name="Fracassetti M."/>
        </authorList>
    </citation>
    <scope>NUCLEOTIDE SEQUENCE [LARGE SCALE GENOMIC DNA]</scope>
</reference>
<evidence type="ECO:0000313" key="2">
    <source>
        <dbReference type="Proteomes" id="UP001497516"/>
    </source>
</evidence>
<proteinExistence type="predicted"/>
<keyword evidence="2" id="KW-1185">Reference proteome</keyword>
<dbReference type="Proteomes" id="UP001497516">
    <property type="component" value="Chromosome 7"/>
</dbReference>
<dbReference type="AlphaFoldDB" id="A0AAV2FZ26"/>
<organism evidence="1 2">
    <name type="scientific">Linum trigynum</name>
    <dbReference type="NCBI Taxonomy" id="586398"/>
    <lineage>
        <taxon>Eukaryota</taxon>
        <taxon>Viridiplantae</taxon>
        <taxon>Streptophyta</taxon>
        <taxon>Embryophyta</taxon>
        <taxon>Tracheophyta</taxon>
        <taxon>Spermatophyta</taxon>
        <taxon>Magnoliopsida</taxon>
        <taxon>eudicotyledons</taxon>
        <taxon>Gunneridae</taxon>
        <taxon>Pentapetalae</taxon>
        <taxon>rosids</taxon>
        <taxon>fabids</taxon>
        <taxon>Malpighiales</taxon>
        <taxon>Linaceae</taxon>
        <taxon>Linum</taxon>
    </lineage>
</organism>
<sequence>MTTMLPSSMTDSPISAVFYGLEVLDDILGLEGCLRMIMTSFLQYHKSKTCFILPSFFLEARCRLESF</sequence>
<protein>
    <submittedName>
        <fullName evidence="1">Uncharacterized protein</fullName>
    </submittedName>
</protein>
<evidence type="ECO:0000313" key="1">
    <source>
        <dbReference type="EMBL" id="CAL1403561.1"/>
    </source>
</evidence>
<accession>A0AAV2FZ26</accession>
<gene>
    <name evidence="1" type="ORF">LTRI10_LOCUS43482</name>
</gene>
<name>A0AAV2FZ26_9ROSI</name>
<dbReference type="EMBL" id="OZ034820">
    <property type="protein sequence ID" value="CAL1403561.1"/>
    <property type="molecule type" value="Genomic_DNA"/>
</dbReference>